<gene>
    <name evidence="1" type="ORF">ILUMI_16067</name>
</gene>
<feature type="non-terminal residue" evidence="1">
    <location>
        <position position="1"/>
    </location>
</feature>
<comment type="caution">
    <text evidence="1">The sequence shown here is derived from an EMBL/GenBank/DDBJ whole genome shotgun (WGS) entry which is preliminary data.</text>
</comment>
<protein>
    <submittedName>
        <fullName evidence="1">Uncharacterized protein</fullName>
    </submittedName>
</protein>
<dbReference type="PANTHER" id="PTHR45749">
    <property type="match status" value="1"/>
</dbReference>
<dbReference type="Proteomes" id="UP000801492">
    <property type="component" value="Unassembled WGS sequence"/>
</dbReference>
<reference evidence="1" key="1">
    <citation type="submission" date="2019-08" db="EMBL/GenBank/DDBJ databases">
        <title>The genome of the North American firefly Photinus pyralis.</title>
        <authorList>
            <consortium name="Photinus pyralis genome working group"/>
            <person name="Fallon T.R."/>
            <person name="Sander Lower S.E."/>
            <person name="Weng J.-K."/>
        </authorList>
    </citation>
    <scope>NUCLEOTIDE SEQUENCE</scope>
    <source>
        <strain evidence="1">TRF0915ILg1</strain>
        <tissue evidence="1">Whole body</tissue>
    </source>
</reference>
<dbReference type="PANTHER" id="PTHR45749:SF23">
    <property type="entry name" value="ZINC FINGER MYM-TYPE PROTEIN 1-LIKE"/>
    <property type="match status" value="1"/>
</dbReference>
<name>A0A8K0CR09_IGNLU</name>
<dbReference type="EMBL" id="VTPC01058290">
    <property type="protein sequence ID" value="KAF2890106.1"/>
    <property type="molecule type" value="Genomic_DNA"/>
</dbReference>
<keyword evidence="2" id="KW-1185">Reference proteome</keyword>
<evidence type="ECO:0000313" key="1">
    <source>
        <dbReference type="EMBL" id="KAF2890106.1"/>
    </source>
</evidence>
<evidence type="ECO:0000313" key="2">
    <source>
        <dbReference type="Proteomes" id="UP000801492"/>
    </source>
</evidence>
<organism evidence="1 2">
    <name type="scientific">Ignelater luminosus</name>
    <name type="common">Cucubano</name>
    <name type="synonym">Pyrophorus luminosus</name>
    <dbReference type="NCBI Taxonomy" id="2038154"/>
    <lineage>
        <taxon>Eukaryota</taxon>
        <taxon>Metazoa</taxon>
        <taxon>Ecdysozoa</taxon>
        <taxon>Arthropoda</taxon>
        <taxon>Hexapoda</taxon>
        <taxon>Insecta</taxon>
        <taxon>Pterygota</taxon>
        <taxon>Neoptera</taxon>
        <taxon>Endopterygota</taxon>
        <taxon>Coleoptera</taxon>
        <taxon>Polyphaga</taxon>
        <taxon>Elateriformia</taxon>
        <taxon>Elateroidea</taxon>
        <taxon>Elateridae</taxon>
        <taxon>Agrypninae</taxon>
        <taxon>Pyrophorini</taxon>
        <taxon>Ignelater</taxon>
    </lineage>
</organism>
<proteinExistence type="predicted"/>
<sequence length="132" mass="14853">MKTAVLNSIENMSLDVQNCRGQSYDNASNMPGHYSGLQARTKKKIVNFFLAAEEIYIFFLASTYRREIMKESLTRNKTADGPVQLVPKRLSATRWSARFDACTVLYNSCDAFKEALEVIVADSAQSPKTKTE</sequence>
<accession>A0A8K0CR09</accession>
<dbReference type="OrthoDB" id="10063284at2759"/>
<dbReference type="AlphaFoldDB" id="A0A8K0CR09"/>